<evidence type="ECO:0000256" key="1">
    <source>
        <dbReference type="PROSITE-ProRule" id="PRU00277"/>
    </source>
</evidence>
<accession>A0A0U9HM18</accession>
<keyword evidence="5" id="KW-1185">Reference proteome</keyword>
<feature type="domain" description="PPIase FKBP-type" evidence="3">
    <location>
        <begin position="99"/>
        <end position="181"/>
    </location>
</feature>
<keyword evidence="1 4" id="KW-0413">Isomerase</keyword>
<proteinExistence type="predicted"/>
<feature type="region of interest" description="Disordered" evidence="2">
    <location>
        <begin position="51"/>
        <end position="71"/>
    </location>
</feature>
<dbReference type="PANTHER" id="PTHR47860">
    <property type="entry name" value="PEPTIDYL-PROLYL CIS-TRANS ISOMERASE FKBP17-1, CHLOROPLASTIC"/>
    <property type="match status" value="1"/>
</dbReference>
<dbReference type="SUPFAM" id="SSF54534">
    <property type="entry name" value="FKBP-like"/>
    <property type="match status" value="1"/>
</dbReference>
<dbReference type="OrthoDB" id="77911at2759"/>
<comment type="catalytic activity">
    <reaction evidence="1">
        <text>[protein]-peptidylproline (omega=180) = [protein]-peptidylproline (omega=0)</text>
        <dbReference type="Rhea" id="RHEA:16237"/>
        <dbReference type="Rhea" id="RHEA-COMP:10747"/>
        <dbReference type="Rhea" id="RHEA-COMP:10748"/>
        <dbReference type="ChEBI" id="CHEBI:83833"/>
        <dbReference type="ChEBI" id="CHEBI:83834"/>
        <dbReference type="EC" id="5.2.1.8"/>
    </reaction>
</comment>
<dbReference type="InterPro" id="IPR001179">
    <property type="entry name" value="PPIase_FKBP_dom"/>
</dbReference>
<sequence>MGTARLPDDVAQNVYAKGEEGVHLHRRTISVSLGAAVSSILAIGSTLEGAAATSEGDQKTRQGGATTDKGSKKANVFELEGGIKALDVRIGTGPNPKEGDKIAIHYYGRLGAKQGWRFDSSYEHKDLFGVPEPYVFTIGSGQVIAGIDTAVRSMRVGGIRRVVIPPDQGYQNKEQGPVPPDFFDRQRLYTTIFNPTRLANGEGATLGTVIFDLELVRIQS</sequence>
<dbReference type="AlphaFoldDB" id="A0A0U9HM18"/>
<protein>
    <recommendedName>
        <fullName evidence="1">peptidylprolyl isomerase</fullName>
        <ecNumber evidence="1">5.2.1.8</ecNumber>
    </recommendedName>
</protein>
<dbReference type="InterPro" id="IPR046357">
    <property type="entry name" value="PPIase_dom_sf"/>
</dbReference>
<dbReference type="OMA" id="QPFTEME"/>
<organism evidence="4 5">
    <name type="scientific">Klebsormidium nitens</name>
    <name type="common">Green alga</name>
    <name type="synonym">Ulothrix nitens</name>
    <dbReference type="NCBI Taxonomy" id="105231"/>
    <lineage>
        <taxon>Eukaryota</taxon>
        <taxon>Viridiplantae</taxon>
        <taxon>Streptophyta</taxon>
        <taxon>Klebsormidiophyceae</taxon>
        <taxon>Klebsormidiales</taxon>
        <taxon>Klebsormidiaceae</taxon>
        <taxon>Klebsormidium</taxon>
    </lineage>
</organism>
<dbReference type="EMBL" id="DF237213">
    <property type="protein sequence ID" value="GAQ85995.1"/>
    <property type="molecule type" value="Genomic_DNA"/>
</dbReference>
<dbReference type="GO" id="GO:0003755">
    <property type="term" value="F:peptidyl-prolyl cis-trans isomerase activity"/>
    <property type="evidence" value="ECO:0007669"/>
    <property type="project" value="UniProtKB-KW"/>
</dbReference>
<keyword evidence="1" id="KW-0697">Rotamase</keyword>
<dbReference type="PANTHER" id="PTHR47860:SF1">
    <property type="entry name" value="PEPTIDYL-PROLYL CIS-TRANS ISOMERASE FKBP17-1, CHLOROPLASTIC"/>
    <property type="match status" value="1"/>
</dbReference>
<dbReference type="Gene3D" id="3.10.50.40">
    <property type="match status" value="1"/>
</dbReference>
<gene>
    <name evidence="4" type="ORF">KFL_002640160</name>
</gene>
<dbReference type="InterPro" id="IPR044197">
    <property type="entry name" value="FKBP17-1-like"/>
</dbReference>
<dbReference type="STRING" id="105231.A0A0U9HM18"/>
<dbReference type="EC" id="5.2.1.8" evidence="1"/>
<evidence type="ECO:0000256" key="2">
    <source>
        <dbReference type="SAM" id="MobiDB-lite"/>
    </source>
</evidence>
<evidence type="ECO:0000313" key="4">
    <source>
        <dbReference type="EMBL" id="GAQ85995.1"/>
    </source>
</evidence>
<dbReference type="Pfam" id="PF00254">
    <property type="entry name" value="FKBP_C"/>
    <property type="match status" value="1"/>
</dbReference>
<dbReference type="PROSITE" id="PS50059">
    <property type="entry name" value="FKBP_PPIASE"/>
    <property type="match status" value="1"/>
</dbReference>
<dbReference type="Proteomes" id="UP000054558">
    <property type="component" value="Unassembled WGS sequence"/>
</dbReference>
<evidence type="ECO:0000259" key="3">
    <source>
        <dbReference type="PROSITE" id="PS50059"/>
    </source>
</evidence>
<reference evidence="4 5" key="1">
    <citation type="journal article" date="2014" name="Nat. Commun.">
        <title>Klebsormidium flaccidum genome reveals primary factors for plant terrestrial adaptation.</title>
        <authorList>
            <person name="Hori K."/>
            <person name="Maruyama F."/>
            <person name="Fujisawa T."/>
            <person name="Togashi T."/>
            <person name="Yamamoto N."/>
            <person name="Seo M."/>
            <person name="Sato S."/>
            <person name="Yamada T."/>
            <person name="Mori H."/>
            <person name="Tajima N."/>
            <person name="Moriyama T."/>
            <person name="Ikeuchi M."/>
            <person name="Watanabe M."/>
            <person name="Wada H."/>
            <person name="Kobayashi K."/>
            <person name="Saito M."/>
            <person name="Masuda T."/>
            <person name="Sasaki-Sekimoto Y."/>
            <person name="Mashiguchi K."/>
            <person name="Awai K."/>
            <person name="Shimojima M."/>
            <person name="Masuda S."/>
            <person name="Iwai M."/>
            <person name="Nobusawa T."/>
            <person name="Narise T."/>
            <person name="Kondo S."/>
            <person name="Saito H."/>
            <person name="Sato R."/>
            <person name="Murakawa M."/>
            <person name="Ihara Y."/>
            <person name="Oshima-Yamada Y."/>
            <person name="Ohtaka K."/>
            <person name="Satoh M."/>
            <person name="Sonobe K."/>
            <person name="Ishii M."/>
            <person name="Ohtani R."/>
            <person name="Kanamori-Sato M."/>
            <person name="Honoki R."/>
            <person name="Miyazaki D."/>
            <person name="Mochizuki H."/>
            <person name="Umetsu J."/>
            <person name="Higashi K."/>
            <person name="Shibata D."/>
            <person name="Kamiya Y."/>
            <person name="Sato N."/>
            <person name="Nakamura Y."/>
            <person name="Tabata S."/>
            <person name="Ida S."/>
            <person name="Kurokawa K."/>
            <person name="Ohta H."/>
        </authorList>
    </citation>
    <scope>NUCLEOTIDE SEQUENCE [LARGE SCALE GENOMIC DNA]</scope>
    <source>
        <strain evidence="4 5">NIES-2285</strain>
    </source>
</reference>
<name>A0A0U9HM18_KLENI</name>
<evidence type="ECO:0000313" key="5">
    <source>
        <dbReference type="Proteomes" id="UP000054558"/>
    </source>
</evidence>